<dbReference type="Pfam" id="PF00892">
    <property type="entry name" value="EamA"/>
    <property type="match status" value="2"/>
</dbReference>
<dbReference type="Proteomes" id="UP001165653">
    <property type="component" value="Unassembled WGS sequence"/>
</dbReference>
<keyword evidence="5 6" id="KW-0472">Membrane</keyword>
<gene>
    <name evidence="8" type="ORF">OJ996_14675</name>
</gene>
<evidence type="ECO:0000256" key="3">
    <source>
        <dbReference type="ARBA" id="ARBA00022692"/>
    </source>
</evidence>
<evidence type="ECO:0000256" key="4">
    <source>
        <dbReference type="ARBA" id="ARBA00022989"/>
    </source>
</evidence>
<accession>A0ABT3G5I1</accession>
<name>A0ABT3G5I1_9BACT</name>
<dbReference type="PANTHER" id="PTHR32322:SF2">
    <property type="entry name" value="EAMA DOMAIN-CONTAINING PROTEIN"/>
    <property type="match status" value="1"/>
</dbReference>
<reference evidence="8" key="1">
    <citation type="submission" date="2022-10" db="EMBL/GenBank/DDBJ databases">
        <title>Luteolibacter sp. GHJ8, whole genome shotgun sequencing project.</title>
        <authorList>
            <person name="Zhao G."/>
            <person name="Shen L."/>
        </authorList>
    </citation>
    <scope>NUCLEOTIDE SEQUENCE</scope>
    <source>
        <strain evidence="8">GHJ8</strain>
    </source>
</reference>
<feature type="transmembrane region" description="Helical" evidence="6">
    <location>
        <begin position="72"/>
        <end position="92"/>
    </location>
</feature>
<feature type="transmembrane region" description="Helical" evidence="6">
    <location>
        <begin position="12"/>
        <end position="34"/>
    </location>
</feature>
<evidence type="ECO:0000256" key="1">
    <source>
        <dbReference type="ARBA" id="ARBA00004141"/>
    </source>
</evidence>
<sequence length="307" mass="32066">MNPPDNSKARAGMIFGLLGVLSFSLTLPATRLAVASFDPIMVGLGRSLVAAFPAALLLFFTKQPLPARHQVGPLLLVVLGVIIGFPVCSAWAMQRVDASHGAVLIGILPLATAVAAFLWAGERPSTRFWISSISGSLTVVGFSLSAGSGALSPADLALIAAVMLAALGYAEGGRLARVLGGWQVICWSLILAFPIILGPLVWLVARDGLDATPSAWAGFAYLSVFSALLGFFAWYHGLALGGVAKVGQIQLLQPFFTFCFAALFLGEHLTAKPLLCAGIVATLIFFGRRKPGVTKQLKLAGAPVNAK</sequence>
<dbReference type="SUPFAM" id="SSF103481">
    <property type="entry name" value="Multidrug resistance efflux transporter EmrE"/>
    <property type="match status" value="2"/>
</dbReference>
<feature type="transmembrane region" description="Helical" evidence="6">
    <location>
        <begin position="98"/>
        <end position="121"/>
    </location>
</feature>
<dbReference type="RefSeq" id="WP_264514363.1">
    <property type="nucleotide sequence ID" value="NZ_JAPDDR010000007.1"/>
</dbReference>
<proteinExistence type="inferred from homology"/>
<dbReference type="PANTHER" id="PTHR32322">
    <property type="entry name" value="INNER MEMBRANE TRANSPORTER"/>
    <property type="match status" value="1"/>
</dbReference>
<feature type="domain" description="EamA" evidence="7">
    <location>
        <begin position="11"/>
        <end position="140"/>
    </location>
</feature>
<evidence type="ECO:0000256" key="5">
    <source>
        <dbReference type="ARBA" id="ARBA00023136"/>
    </source>
</evidence>
<comment type="caution">
    <text evidence="8">The sequence shown here is derived from an EMBL/GenBank/DDBJ whole genome shotgun (WGS) entry which is preliminary data.</text>
</comment>
<feature type="transmembrane region" description="Helical" evidence="6">
    <location>
        <begin position="271"/>
        <end position="288"/>
    </location>
</feature>
<evidence type="ECO:0000256" key="6">
    <source>
        <dbReference type="SAM" id="Phobius"/>
    </source>
</evidence>
<protein>
    <submittedName>
        <fullName evidence="8">DMT family transporter</fullName>
    </submittedName>
</protein>
<dbReference type="InterPro" id="IPR000620">
    <property type="entry name" value="EamA_dom"/>
</dbReference>
<feature type="domain" description="EamA" evidence="7">
    <location>
        <begin position="154"/>
        <end position="282"/>
    </location>
</feature>
<dbReference type="InterPro" id="IPR037185">
    <property type="entry name" value="EmrE-like"/>
</dbReference>
<evidence type="ECO:0000256" key="2">
    <source>
        <dbReference type="ARBA" id="ARBA00007362"/>
    </source>
</evidence>
<feature type="transmembrane region" description="Helical" evidence="6">
    <location>
        <begin position="40"/>
        <end position="60"/>
    </location>
</feature>
<comment type="subcellular location">
    <subcellularLocation>
        <location evidence="1">Membrane</location>
        <topology evidence="1">Multi-pass membrane protein</topology>
    </subcellularLocation>
</comment>
<keyword evidence="3 6" id="KW-0812">Transmembrane</keyword>
<comment type="similarity">
    <text evidence="2">Belongs to the EamA transporter family.</text>
</comment>
<evidence type="ECO:0000259" key="7">
    <source>
        <dbReference type="Pfam" id="PF00892"/>
    </source>
</evidence>
<dbReference type="InterPro" id="IPR050638">
    <property type="entry name" value="AA-Vitamin_Transporters"/>
</dbReference>
<keyword evidence="4 6" id="KW-1133">Transmembrane helix</keyword>
<evidence type="ECO:0000313" key="9">
    <source>
        <dbReference type="Proteomes" id="UP001165653"/>
    </source>
</evidence>
<feature type="transmembrane region" description="Helical" evidence="6">
    <location>
        <begin position="247"/>
        <end position="265"/>
    </location>
</feature>
<feature type="transmembrane region" description="Helical" evidence="6">
    <location>
        <begin position="156"/>
        <end position="172"/>
    </location>
</feature>
<feature type="transmembrane region" description="Helical" evidence="6">
    <location>
        <begin position="216"/>
        <end position="235"/>
    </location>
</feature>
<feature type="transmembrane region" description="Helical" evidence="6">
    <location>
        <begin position="128"/>
        <end position="150"/>
    </location>
</feature>
<feature type="transmembrane region" description="Helical" evidence="6">
    <location>
        <begin position="184"/>
        <end position="204"/>
    </location>
</feature>
<dbReference type="EMBL" id="JAPDDR010000007">
    <property type="protein sequence ID" value="MCW1914829.1"/>
    <property type="molecule type" value="Genomic_DNA"/>
</dbReference>
<keyword evidence="9" id="KW-1185">Reference proteome</keyword>
<organism evidence="8 9">
    <name type="scientific">Luteolibacter rhizosphaerae</name>
    <dbReference type="NCBI Taxonomy" id="2989719"/>
    <lineage>
        <taxon>Bacteria</taxon>
        <taxon>Pseudomonadati</taxon>
        <taxon>Verrucomicrobiota</taxon>
        <taxon>Verrucomicrobiia</taxon>
        <taxon>Verrucomicrobiales</taxon>
        <taxon>Verrucomicrobiaceae</taxon>
        <taxon>Luteolibacter</taxon>
    </lineage>
</organism>
<evidence type="ECO:0000313" key="8">
    <source>
        <dbReference type="EMBL" id="MCW1914829.1"/>
    </source>
</evidence>